<dbReference type="EMBL" id="MSCH01000003">
    <property type="protein sequence ID" value="PQJ54188.1"/>
    <property type="molecule type" value="Genomic_DNA"/>
</dbReference>
<reference evidence="3 4" key="1">
    <citation type="submission" date="2016-12" db="EMBL/GenBank/DDBJ databases">
        <title>Diversity of luminous bacteria.</title>
        <authorList>
            <person name="Yoshizawa S."/>
            <person name="Kogure K."/>
        </authorList>
    </citation>
    <scope>NUCLEOTIDE SEQUENCE [LARGE SCALE GENOMIC DNA]</scope>
    <source>
        <strain evidence="3 4">SA4-48</strain>
    </source>
</reference>
<feature type="chain" id="PRO_5015776923" evidence="2">
    <location>
        <begin position="31"/>
        <end position="221"/>
    </location>
</feature>
<sequence>MKNSKHSVFAASLILSTVLATTLVSGNALAEKTKDVKEKPVREMVKVKAVEGKDIKVFVVKSGEKTKYTFSAEELENMDNVTAKLGDLDKETSDKIVTLLSKLEGYNTKVVVLNDTDITHGDKTSSIFMLKTNDKNGTKHIEIDVVGDAKVNDKRLMKMLLADGKKMHKGKHKGDHKREHKGKKEHMKDGNAVKVLTKIINKSELTAEQVEELTELLASKK</sequence>
<name>A0A2S7UWS0_9GAMM</name>
<feature type="region of interest" description="Disordered" evidence="1">
    <location>
        <begin position="166"/>
        <end position="190"/>
    </location>
</feature>
<dbReference type="AlphaFoldDB" id="A0A2S7UWS0"/>
<gene>
    <name evidence="3" type="ORF">BTO11_11355</name>
</gene>
<protein>
    <submittedName>
        <fullName evidence="3">Uncharacterized protein</fullName>
    </submittedName>
</protein>
<comment type="caution">
    <text evidence="3">The sequence shown here is derived from an EMBL/GenBank/DDBJ whole genome shotgun (WGS) entry which is preliminary data.</text>
</comment>
<keyword evidence="2" id="KW-0732">Signal</keyword>
<evidence type="ECO:0000313" key="4">
    <source>
        <dbReference type="Proteomes" id="UP000239007"/>
    </source>
</evidence>
<organism evidence="3 4">
    <name type="scientific">Psychrosphaera saromensis</name>
    <dbReference type="NCBI Taxonomy" id="716813"/>
    <lineage>
        <taxon>Bacteria</taxon>
        <taxon>Pseudomonadati</taxon>
        <taxon>Pseudomonadota</taxon>
        <taxon>Gammaproteobacteria</taxon>
        <taxon>Alteromonadales</taxon>
        <taxon>Pseudoalteromonadaceae</taxon>
        <taxon>Psychrosphaera</taxon>
    </lineage>
</organism>
<evidence type="ECO:0000313" key="3">
    <source>
        <dbReference type="EMBL" id="PQJ54188.1"/>
    </source>
</evidence>
<evidence type="ECO:0000256" key="2">
    <source>
        <dbReference type="SAM" id="SignalP"/>
    </source>
</evidence>
<dbReference type="RefSeq" id="WP_105052702.1">
    <property type="nucleotide sequence ID" value="NZ_BMYG01000006.1"/>
</dbReference>
<feature type="compositionally biased region" description="Basic residues" evidence="1">
    <location>
        <begin position="166"/>
        <end position="185"/>
    </location>
</feature>
<accession>A0A2S7UWS0</accession>
<keyword evidence="4" id="KW-1185">Reference proteome</keyword>
<evidence type="ECO:0000256" key="1">
    <source>
        <dbReference type="SAM" id="MobiDB-lite"/>
    </source>
</evidence>
<proteinExistence type="predicted"/>
<feature type="signal peptide" evidence="2">
    <location>
        <begin position="1"/>
        <end position="30"/>
    </location>
</feature>
<dbReference type="Proteomes" id="UP000239007">
    <property type="component" value="Unassembled WGS sequence"/>
</dbReference>